<keyword evidence="3" id="KW-1185">Reference proteome</keyword>
<protein>
    <submittedName>
        <fullName evidence="2">Uncharacterized protein</fullName>
    </submittedName>
</protein>
<keyword evidence="1" id="KW-0812">Transmembrane</keyword>
<feature type="transmembrane region" description="Helical" evidence="1">
    <location>
        <begin position="20"/>
        <end position="39"/>
    </location>
</feature>
<proteinExistence type="predicted"/>
<dbReference type="OrthoDB" id="9958800at2"/>
<reference evidence="2 3" key="1">
    <citation type="journal article" date="2015" name="Genome Announc.">
        <title>Draft Genome of the Euendolithic (true boring) Cyanobacterium Mastigocoleus testarum strain BC008.</title>
        <authorList>
            <person name="Guida B.S."/>
            <person name="Garcia-Pichel F."/>
        </authorList>
    </citation>
    <scope>NUCLEOTIDE SEQUENCE [LARGE SCALE GENOMIC DNA]</scope>
    <source>
        <strain evidence="2 3">BC008</strain>
    </source>
</reference>
<dbReference type="RefSeq" id="WP_027841478.1">
    <property type="nucleotide sequence ID" value="NZ_LMTZ01000157.1"/>
</dbReference>
<accession>A0A0V7ZD20</accession>
<evidence type="ECO:0000313" key="3">
    <source>
        <dbReference type="Proteomes" id="UP000053372"/>
    </source>
</evidence>
<organism evidence="2 3">
    <name type="scientific">Mastigocoleus testarum BC008</name>
    <dbReference type="NCBI Taxonomy" id="371196"/>
    <lineage>
        <taxon>Bacteria</taxon>
        <taxon>Bacillati</taxon>
        <taxon>Cyanobacteriota</taxon>
        <taxon>Cyanophyceae</taxon>
        <taxon>Nostocales</taxon>
        <taxon>Hapalosiphonaceae</taxon>
        <taxon>Mastigocoleus</taxon>
    </lineage>
</organism>
<dbReference type="AlphaFoldDB" id="A0A0V7ZD20"/>
<evidence type="ECO:0000256" key="1">
    <source>
        <dbReference type="SAM" id="Phobius"/>
    </source>
</evidence>
<feature type="transmembrane region" description="Helical" evidence="1">
    <location>
        <begin position="45"/>
        <end position="64"/>
    </location>
</feature>
<evidence type="ECO:0000313" key="2">
    <source>
        <dbReference type="EMBL" id="KST62382.1"/>
    </source>
</evidence>
<gene>
    <name evidence="2" type="ORF">BC008_09435</name>
</gene>
<comment type="caution">
    <text evidence="2">The sequence shown here is derived from an EMBL/GenBank/DDBJ whole genome shotgun (WGS) entry which is preliminary data.</text>
</comment>
<dbReference type="Proteomes" id="UP000053372">
    <property type="component" value="Unassembled WGS sequence"/>
</dbReference>
<keyword evidence="1" id="KW-0472">Membrane</keyword>
<name>A0A0V7ZD20_9CYAN</name>
<dbReference type="EMBL" id="LMTZ01000157">
    <property type="protein sequence ID" value="KST62382.1"/>
    <property type="molecule type" value="Genomic_DNA"/>
</dbReference>
<sequence length="77" mass="8418">MNRDRQSNPKRDYSKFVARFGCGAIFGIALAIAGGAIAYPTTTTGLLAVIIMFALASGLLSAIFGDKFWTNLWKWFP</sequence>
<keyword evidence="1" id="KW-1133">Transmembrane helix</keyword>